<evidence type="ECO:0000313" key="2">
    <source>
        <dbReference type="EMBL" id="KJB38987.1"/>
    </source>
</evidence>
<keyword evidence="1" id="KW-1133">Transmembrane helix</keyword>
<dbReference type="Proteomes" id="UP000032304">
    <property type="component" value="Chromosome 7"/>
</dbReference>
<name>A0A0D2NZX3_GOSRA</name>
<feature type="transmembrane region" description="Helical" evidence="1">
    <location>
        <begin position="37"/>
        <end position="64"/>
    </location>
</feature>
<evidence type="ECO:0000313" key="3">
    <source>
        <dbReference type="Proteomes" id="UP000032304"/>
    </source>
</evidence>
<accession>A0A0D2NZX3</accession>
<keyword evidence="3" id="KW-1185">Reference proteome</keyword>
<organism evidence="2 3">
    <name type="scientific">Gossypium raimondii</name>
    <name type="common">Peruvian cotton</name>
    <name type="synonym">Gossypium klotzschianum subsp. raimondii</name>
    <dbReference type="NCBI Taxonomy" id="29730"/>
    <lineage>
        <taxon>Eukaryota</taxon>
        <taxon>Viridiplantae</taxon>
        <taxon>Streptophyta</taxon>
        <taxon>Embryophyta</taxon>
        <taxon>Tracheophyta</taxon>
        <taxon>Spermatophyta</taxon>
        <taxon>Magnoliopsida</taxon>
        <taxon>eudicotyledons</taxon>
        <taxon>Gunneridae</taxon>
        <taxon>Pentapetalae</taxon>
        <taxon>rosids</taxon>
        <taxon>malvids</taxon>
        <taxon>Malvales</taxon>
        <taxon>Malvaceae</taxon>
        <taxon>Malvoideae</taxon>
        <taxon>Gossypium</taxon>
    </lineage>
</organism>
<dbReference type="Gramene" id="KJB38987">
    <property type="protein sequence ID" value="KJB38987"/>
    <property type="gene ID" value="B456_007G146900"/>
</dbReference>
<keyword evidence="1" id="KW-0472">Membrane</keyword>
<dbReference type="AlphaFoldDB" id="A0A0D2NZX3"/>
<reference evidence="2 3" key="1">
    <citation type="journal article" date="2012" name="Nature">
        <title>Repeated polyploidization of Gossypium genomes and the evolution of spinnable cotton fibres.</title>
        <authorList>
            <person name="Paterson A.H."/>
            <person name="Wendel J.F."/>
            <person name="Gundlach H."/>
            <person name="Guo H."/>
            <person name="Jenkins J."/>
            <person name="Jin D."/>
            <person name="Llewellyn D."/>
            <person name="Showmaker K.C."/>
            <person name="Shu S."/>
            <person name="Udall J."/>
            <person name="Yoo M.J."/>
            <person name="Byers R."/>
            <person name="Chen W."/>
            <person name="Doron-Faigenboim A."/>
            <person name="Duke M.V."/>
            <person name="Gong L."/>
            <person name="Grimwood J."/>
            <person name="Grover C."/>
            <person name="Grupp K."/>
            <person name="Hu G."/>
            <person name="Lee T.H."/>
            <person name="Li J."/>
            <person name="Lin L."/>
            <person name="Liu T."/>
            <person name="Marler B.S."/>
            <person name="Page J.T."/>
            <person name="Roberts A.W."/>
            <person name="Romanel E."/>
            <person name="Sanders W.S."/>
            <person name="Szadkowski E."/>
            <person name="Tan X."/>
            <person name="Tang H."/>
            <person name="Xu C."/>
            <person name="Wang J."/>
            <person name="Wang Z."/>
            <person name="Zhang D."/>
            <person name="Zhang L."/>
            <person name="Ashrafi H."/>
            <person name="Bedon F."/>
            <person name="Bowers J.E."/>
            <person name="Brubaker C.L."/>
            <person name="Chee P.W."/>
            <person name="Das S."/>
            <person name="Gingle A.R."/>
            <person name="Haigler C.H."/>
            <person name="Harker D."/>
            <person name="Hoffmann L.V."/>
            <person name="Hovav R."/>
            <person name="Jones D.C."/>
            <person name="Lemke C."/>
            <person name="Mansoor S."/>
            <person name="ur Rahman M."/>
            <person name="Rainville L.N."/>
            <person name="Rambani A."/>
            <person name="Reddy U.K."/>
            <person name="Rong J.K."/>
            <person name="Saranga Y."/>
            <person name="Scheffler B.E."/>
            <person name="Scheffler J.A."/>
            <person name="Stelly D.M."/>
            <person name="Triplett B.A."/>
            <person name="Van Deynze A."/>
            <person name="Vaslin M.F."/>
            <person name="Waghmare V.N."/>
            <person name="Walford S.A."/>
            <person name="Wright R.J."/>
            <person name="Zaki E.A."/>
            <person name="Zhang T."/>
            <person name="Dennis E.S."/>
            <person name="Mayer K.F."/>
            <person name="Peterson D.G."/>
            <person name="Rokhsar D.S."/>
            <person name="Wang X."/>
            <person name="Schmutz J."/>
        </authorList>
    </citation>
    <scope>NUCLEOTIDE SEQUENCE [LARGE SCALE GENOMIC DNA]</scope>
</reference>
<protein>
    <submittedName>
        <fullName evidence="2">Uncharacterized protein</fullName>
    </submittedName>
</protein>
<sequence>MEGTIKGTGAVLFFHVFREVGSQQLCSCTLPSIDQVFFYLVVVYYAGPFVFCYFLAGPSLFVLFCDYLNEFWRCFLFWWNQFLDSY</sequence>
<dbReference type="EMBL" id="CM001746">
    <property type="protein sequence ID" value="KJB38987.1"/>
    <property type="molecule type" value="Genomic_DNA"/>
</dbReference>
<keyword evidence="1" id="KW-0812">Transmembrane</keyword>
<proteinExistence type="predicted"/>
<gene>
    <name evidence="2" type="ORF">B456_007G146900</name>
</gene>
<evidence type="ECO:0000256" key="1">
    <source>
        <dbReference type="SAM" id="Phobius"/>
    </source>
</evidence>